<accession>A0A7S4DFR2</accession>
<keyword evidence="5" id="KW-0067">ATP-binding</keyword>
<keyword evidence="6" id="KW-0521">NADP</keyword>
<dbReference type="InterPro" id="IPR017438">
    <property type="entry name" value="ATP-NAD_kinase_N"/>
</dbReference>
<evidence type="ECO:0000256" key="6">
    <source>
        <dbReference type="ARBA" id="ARBA00022857"/>
    </source>
</evidence>
<dbReference type="InterPro" id="IPR002504">
    <property type="entry name" value="NADK"/>
</dbReference>
<proteinExistence type="inferred from homology"/>
<comment type="similarity">
    <text evidence="1">Belongs to the NAD kinase family.</text>
</comment>
<dbReference type="HAMAP" id="MF_00361">
    <property type="entry name" value="NAD_kinase"/>
    <property type="match status" value="1"/>
</dbReference>
<dbReference type="Pfam" id="PF01513">
    <property type="entry name" value="NAD_kinase"/>
    <property type="match status" value="1"/>
</dbReference>
<gene>
    <name evidence="8" type="ORF">HAKA00212_LOCUS23578</name>
</gene>
<sequence length="513" mass="57242">MNWQRSRSTTVLNLFSRSIYLIVICQGFNLPNPSLILPTKTLFFYSNTQWSITHRPSHSRLYGVIGNRPIPDGGGDADEDASAEMFETFSELGLEGSVIDNRPINDDGGSGSNPYNNPYLNKLPLPLRNQGIPIDEDSSSDEGSDYEVAFDDEWVHEESTRLRKTNFALFKCNEEFCDREQVDDMQIKYKGSAASQVMLIWNEPPRSCLVLLKHNDPALRPAFVRAVKYLLEEKGLAVFAEDYVAEDLQKTEKLPLRPFARGQPVDFAVTMGGDGLLMYANSLFPEAAPPVLCFNMGSLGFLTPFSYQDFKFEVDTLMLGHVMLSLRMRLQCAIHRAGAVVAQYNVLNEVVIDRGSSPYLSNIEAFCDNLHLTTVQADGIIIATPTGSTAYSMSAGGSIMHPSVPAILFTPICPHSLSFRPVIFPDSAVLRCEVNPGARHGASVAFDGKRGSMLEPGDALEVRMSFYPVPTVCKQDHTRDWFVSLDRGLNFNQRQKQKPLDEDLKNQKGKFWL</sequence>
<evidence type="ECO:0000313" key="8">
    <source>
        <dbReference type="EMBL" id="CAE0646602.1"/>
    </source>
</evidence>
<dbReference type="GO" id="GO:0005524">
    <property type="term" value="F:ATP binding"/>
    <property type="evidence" value="ECO:0007669"/>
    <property type="project" value="UniProtKB-KW"/>
</dbReference>
<dbReference type="Gene3D" id="2.60.200.30">
    <property type="entry name" value="Probable inorganic polyphosphate/atp-NAD kinase, domain 2"/>
    <property type="match status" value="1"/>
</dbReference>
<keyword evidence="2" id="KW-0808">Transferase</keyword>
<dbReference type="PANTHER" id="PTHR20275">
    <property type="entry name" value="NAD KINASE"/>
    <property type="match status" value="1"/>
</dbReference>
<reference evidence="8" key="1">
    <citation type="submission" date="2021-01" db="EMBL/GenBank/DDBJ databases">
        <authorList>
            <person name="Corre E."/>
            <person name="Pelletier E."/>
            <person name="Niang G."/>
            <person name="Scheremetjew M."/>
            <person name="Finn R."/>
            <person name="Kale V."/>
            <person name="Holt S."/>
            <person name="Cochrane G."/>
            <person name="Meng A."/>
            <person name="Brown T."/>
            <person name="Cohen L."/>
        </authorList>
    </citation>
    <scope>NUCLEOTIDE SEQUENCE</scope>
    <source>
        <strain evidence="8">CCMP3107</strain>
    </source>
</reference>
<evidence type="ECO:0000256" key="1">
    <source>
        <dbReference type="ARBA" id="ARBA00010995"/>
    </source>
</evidence>
<keyword evidence="4" id="KW-0418">Kinase</keyword>
<dbReference type="InterPro" id="IPR016064">
    <property type="entry name" value="NAD/diacylglycerol_kinase_sf"/>
</dbReference>
<dbReference type="EMBL" id="HBIU01053447">
    <property type="protein sequence ID" value="CAE0646602.1"/>
    <property type="molecule type" value="Transcribed_RNA"/>
</dbReference>
<dbReference type="SUPFAM" id="SSF111331">
    <property type="entry name" value="NAD kinase/diacylglycerol kinase-like"/>
    <property type="match status" value="1"/>
</dbReference>
<organism evidence="8">
    <name type="scientific">Heterosigma akashiwo</name>
    <name type="common">Chromophytic alga</name>
    <name type="synonym">Heterosigma carterae</name>
    <dbReference type="NCBI Taxonomy" id="2829"/>
    <lineage>
        <taxon>Eukaryota</taxon>
        <taxon>Sar</taxon>
        <taxon>Stramenopiles</taxon>
        <taxon>Ochrophyta</taxon>
        <taxon>Raphidophyceae</taxon>
        <taxon>Chattonellales</taxon>
        <taxon>Chattonellaceae</taxon>
        <taxon>Heterosigma</taxon>
    </lineage>
</organism>
<dbReference type="GO" id="GO:0003951">
    <property type="term" value="F:NAD+ kinase activity"/>
    <property type="evidence" value="ECO:0007669"/>
    <property type="project" value="InterPro"/>
</dbReference>
<dbReference type="InterPro" id="IPR017437">
    <property type="entry name" value="ATP-NAD_kinase_PpnK-typ_C"/>
</dbReference>
<evidence type="ECO:0000256" key="4">
    <source>
        <dbReference type="ARBA" id="ARBA00022777"/>
    </source>
</evidence>
<evidence type="ECO:0000256" key="2">
    <source>
        <dbReference type="ARBA" id="ARBA00022679"/>
    </source>
</evidence>
<dbReference type="AlphaFoldDB" id="A0A7S4DFR2"/>
<evidence type="ECO:0000256" key="5">
    <source>
        <dbReference type="ARBA" id="ARBA00022840"/>
    </source>
</evidence>
<dbReference type="GO" id="GO:0006741">
    <property type="term" value="P:NADP+ biosynthetic process"/>
    <property type="evidence" value="ECO:0007669"/>
    <property type="project" value="InterPro"/>
</dbReference>
<keyword evidence="7" id="KW-0520">NAD</keyword>
<evidence type="ECO:0000256" key="3">
    <source>
        <dbReference type="ARBA" id="ARBA00022741"/>
    </source>
</evidence>
<dbReference type="Pfam" id="PF20143">
    <property type="entry name" value="NAD_kinase_C"/>
    <property type="match status" value="1"/>
</dbReference>
<name>A0A7S4DFR2_HETAK</name>
<keyword evidence="3" id="KW-0547">Nucleotide-binding</keyword>
<dbReference type="Gene3D" id="3.40.50.10330">
    <property type="entry name" value="Probable inorganic polyphosphate/atp-NAD kinase, domain 1"/>
    <property type="match status" value="1"/>
</dbReference>
<dbReference type="GO" id="GO:0019674">
    <property type="term" value="P:NAD+ metabolic process"/>
    <property type="evidence" value="ECO:0007669"/>
    <property type="project" value="InterPro"/>
</dbReference>
<protein>
    <recommendedName>
        <fullName evidence="9">NAD(+) kinase</fullName>
    </recommendedName>
</protein>
<dbReference type="FunFam" id="2.60.200.30:FF:000009">
    <property type="entry name" value="Poly(P)/ATP NAD kinase"/>
    <property type="match status" value="1"/>
</dbReference>
<evidence type="ECO:0008006" key="9">
    <source>
        <dbReference type="Google" id="ProtNLM"/>
    </source>
</evidence>
<dbReference type="PANTHER" id="PTHR20275:SF0">
    <property type="entry name" value="NAD KINASE"/>
    <property type="match status" value="1"/>
</dbReference>
<evidence type="ECO:0000256" key="7">
    <source>
        <dbReference type="ARBA" id="ARBA00023027"/>
    </source>
</evidence>